<accession>A0A927D203</accession>
<feature type="region of interest" description="Disordered" evidence="6">
    <location>
        <begin position="117"/>
        <end position="184"/>
    </location>
</feature>
<keyword evidence="4 7" id="KW-0732">Signal</keyword>
<dbReference type="PANTHER" id="PTHR42953:SF3">
    <property type="entry name" value="HIGH-AFFINITY ZINC UPTAKE SYSTEM PROTEIN ZNUA"/>
    <property type="match status" value="1"/>
</dbReference>
<evidence type="ECO:0000313" key="8">
    <source>
        <dbReference type="EMBL" id="MBD3662878.1"/>
    </source>
</evidence>
<keyword evidence="9" id="KW-1185">Reference proteome</keyword>
<evidence type="ECO:0000256" key="6">
    <source>
        <dbReference type="SAM" id="MobiDB-lite"/>
    </source>
</evidence>
<proteinExistence type="inferred from homology"/>
<protein>
    <recommendedName>
        <fullName evidence="2">High-affinity zinc uptake system protein ZnuA</fullName>
    </recommendedName>
</protein>
<gene>
    <name evidence="8" type="ORF">H9Q16_02995</name>
</gene>
<keyword evidence="5" id="KW-0406">Ion transport</keyword>
<evidence type="ECO:0000256" key="3">
    <source>
        <dbReference type="ARBA" id="ARBA00022448"/>
    </source>
</evidence>
<organism evidence="8 9">
    <name type="scientific">Sulfitobacter aestuariivivens</name>
    <dbReference type="NCBI Taxonomy" id="2766981"/>
    <lineage>
        <taxon>Bacteria</taxon>
        <taxon>Pseudomonadati</taxon>
        <taxon>Pseudomonadota</taxon>
        <taxon>Alphaproteobacteria</taxon>
        <taxon>Rhodobacterales</taxon>
        <taxon>Roseobacteraceae</taxon>
        <taxon>Sulfitobacter</taxon>
    </lineage>
</organism>
<evidence type="ECO:0000313" key="9">
    <source>
        <dbReference type="Proteomes" id="UP000635142"/>
    </source>
</evidence>
<dbReference type="GO" id="GO:0046872">
    <property type="term" value="F:metal ion binding"/>
    <property type="evidence" value="ECO:0007669"/>
    <property type="project" value="InterPro"/>
</dbReference>
<dbReference type="PANTHER" id="PTHR42953">
    <property type="entry name" value="HIGH-AFFINITY ZINC UPTAKE SYSTEM PROTEIN ZNUA-RELATED"/>
    <property type="match status" value="1"/>
</dbReference>
<keyword evidence="5" id="KW-0864">Zinc transport</keyword>
<dbReference type="RefSeq" id="WP_191073876.1">
    <property type="nucleotide sequence ID" value="NZ_JACTAG010000001.1"/>
</dbReference>
<dbReference type="InterPro" id="IPR006127">
    <property type="entry name" value="ZnuA-like"/>
</dbReference>
<dbReference type="SUPFAM" id="SSF53807">
    <property type="entry name" value="Helical backbone' metal receptor"/>
    <property type="match status" value="1"/>
</dbReference>
<dbReference type="Proteomes" id="UP000635142">
    <property type="component" value="Unassembled WGS sequence"/>
</dbReference>
<name>A0A927D203_9RHOB</name>
<keyword evidence="5" id="KW-0862">Zinc</keyword>
<evidence type="ECO:0000256" key="2">
    <source>
        <dbReference type="ARBA" id="ARBA00015915"/>
    </source>
</evidence>
<sequence>MLRNVIALLCLSGAALAETPKVATDIAPVHALVSEVMAGIGTPDLVVPATASPHHHAMRPSEARMLSEADIVIWMGPGLTPWLEEPITSLASDARDIRLQDLPGTLALAIREGAFFDSHDHGHDHGQDKDHAHEEEGHAEHADEGHDHEGHEHEEHDHKAEDHADHAHEEDGHHDHAASGGIDPHQWLDASNAIFWMTQIAVALGQQDPDNAERYLANAQAAGESLSAVDAQIEAQLAPVRDAPFLILHDGLQYFEARYGLAAQGAVSDSEDDAPGPARVADLRAALQESDVHCALVEPQSDLRLLETVIEGLDIKIVEIDLIGAHTVGVPKGYEHLLTELSNNIAHCLSR</sequence>
<keyword evidence="3" id="KW-0813">Transport</keyword>
<dbReference type="InterPro" id="IPR050492">
    <property type="entry name" value="Bact_metal-bind_prot9"/>
</dbReference>
<feature type="signal peptide" evidence="7">
    <location>
        <begin position="1"/>
        <end position="17"/>
    </location>
</feature>
<feature type="chain" id="PRO_5036690269" description="High-affinity zinc uptake system protein ZnuA" evidence="7">
    <location>
        <begin position="18"/>
        <end position="351"/>
    </location>
</feature>
<dbReference type="Gene3D" id="3.40.50.1980">
    <property type="entry name" value="Nitrogenase molybdenum iron protein domain"/>
    <property type="match status" value="2"/>
</dbReference>
<reference evidence="8" key="1">
    <citation type="submission" date="2020-08" db="EMBL/GenBank/DDBJ databases">
        <title>Sulfitobacter aestuariivivens sp. nov., isolated from a tidal flat.</title>
        <authorList>
            <person name="Park S."/>
            <person name="Yoon J.-H."/>
        </authorList>
    </citation>
    <scope>NUCLEOTIDE SEQUENCE</scope>
    <source>
        <strain evidence="8">TSTF-M16</strain>
    </source>
</reference>
<evidence type="ECO:0000256" key="1">
    <source>
        <dbReference type="ARBA" id="ARBA00011028"/>
    </source>
</evidence>
<dbReference type="GO" id="GO:0006829">
    <property type="term" value="P:zinc ion transport"/>
    <property type="evidence" value="ECO:0007669"/>
    <property type="project" value="UniProtKB-KW"/>
</dbReference>
<comment type="similarity">
    <text evidence="1">Belongs to the bacterial solute-binding protein 9 family.</text>
</comment>
<dbReference type="EMBL" id="JACTAG010000001">
    <property type="protein sequence ID" value="MBD3662878.1"/>
    <property type="molecule type" value="Genomic_DNA"/>
</dbReference>
<evidence type="ECO:0000256" key="5">
    <source>
        <dbReference type="ARBA" id="ARBA00022906"/>
    </source>
</evidence>
<dbReference type="AlphaFoldDB" id="A0A927D203"/>
<comment type="caution">
    <text evidence="8">The sequence shown here is derived from an EMBL/GenBank/DDBJ whole genome shotgun (WGS) entry which is preliminary data.</text>
</comment>
<evidence type="ECO:0000256" key="7">
    <source>
        <dbReference type="SAM" id="SignalP"/>
    </source>
</evidence>
<dbReference type="Pfam" id="PF01297">
    <property type="entry name" value="ZnuA"/>
    <property type="match status" value="1"/>
</dbReference>
<evidence type="ECO:0000256" key="4">
    <source>
        <dbReference type="ARBA" id="ARBA00022729"/>
    </source>
</evidence>
<feature type="compositionally biased region" description="Basic and acidic residues" evidence="6">
    <location>
        <begin position="117"/>
        <end position="177"/>
    </location>
</feature>